<dbReference type="InterPro" id="IPR032710">
    <property type="entry name" value="NTF2-like_dom_sf"/>
</dbReference>
<organism evidence="2 3">
    <name type="scientific">Actinomadura mexicana</name>
    <dbReference type="NCBI Taxonomy" id="134959"/>
    <lineage>
        <taxon>Bacteria</taxon>
        <taxon>Bacillati</taxon>
        <taxon>Actinomycetota</taxon>
        <taxon>Actinomycetes</taxon>
        <taxon>Streptosporangiales</taxon>
        <taxon>Thermomonosporaceae</taxon>
        <taxon>Actinomadura</taxon>
    </lineage>
</organism>
<keyword evidence="3" id="KW-1185">Reference proteome</keyword>
<evidence type="ECO:0000259" key="1">
    <source>
        <dbReference type="Pfam" id="PF12680"/>
    </source>
</evidence>
<dbReference type="InterPro" id="IPR037401">
    <property type="entry name" value="SnoaL-like"/>
</dbReference>
<gene>
    <name evidence="2" type="ORF">SAMN06265355_10694</name>
</gene>
<dbReference type="Proteomes" id="UP000198420">
    <property type="component" value="Unassembled WGS sequence"/>
</dbReference>
<proteinExistence type="predicted"/>
<accession>A0A238YP41</accession>
<dbReference type="EMBL" id="FZNP01000006">
    <property type="protein sequence ID" value="SNR72578.1"/>
    <property type="molecule type" value="Genomic_DNA"/>
</dbReference>
<dbReference type="RefSeq" id="WP_089312709.1">
    <property type="nucleotide sequence ID" value="NZ_FZNP01000006.1"/>
</dbReference>
<dbReference type="Gene3D" id="3.10.450.50">
    <property type="match status" value="1"/>
</dbReference>
<name>A0A238YP41_9ACTN</name>
<evidence type="ECO:0000313" key="3">
    <source>
        <dbReference type="Proteomes" id="UP000198420"/>
    </source>
</evidence>
<sequence>MSTTARELFQRMQQCWLSHPTAHIGDLLTDDAVIETPFAPPGRPTRFEGKQRFLEFADPQRAALPVRFDDCRTIAVHGTHDPDTIVVEYELTGTNTRTAKQSTAAFIAVLTARDGKVALWREYQNTLAIMHALT</sequence>
<feature type="domain" description="SnoaL-like" evidence="1">
    <location>
        <begin position="10"/>
        <end position="119"/>
    </location>
</feature>
<dbReference type="AlphaFoldDB" id="A0A238YP41"/>
<dbReference type="OrthoDB" id="3681559at2"/>
<reference evidence="3" key="1">
    <citation type="submission" date="2017-06" db="EMBL/GenBank/DDBJ databases">
        <authorList>
            <person name="Varghese N."/>
            <person name="Submissions S."/>
        </authorList>
    </citation>
    <scope>NUCLEOTIDE SEQUENCE [LARGE SCALE GENOMIC DNA]</scope>
    <source>
        <strain evidence="3">DSM 44485</strain>
    </source>
</reference>
<protein>
    <recommendedName>
        <fullName evidence="1">SnoaL-like domain-containing protein</fullName>
    </recommendedName>
</protein>
<evidence type="ECO:0000313" key="2">
    <source>
        <dbReference type="EMBL" id="SNR72578.1"/>
    </source>
</evidence>
<dbReference type="SUPFAM" id="SSF54427">
    <property type="entry name" value="NTF2-like"/>
    <property type="match status" value="1"/>
</dbReference>
<dbReference type="Pfam" id="PF12680">
    <property type="entry name" value="SnoaL_2"/>
    <property type="match status" value="1"/>
</dbReference>